<feature type="compositionally biased region" description="Gly residues" evidence="1">
    <location>
        <begin position="176"/>
        <end position="185"/>
    </location>
</feature>
<evidence type="ECO:0000313" key="3">
    <source>
        <dbReference type="EMBL" id="TNU76743.1"/>
    </source>
</evidence>
<accession>A0A5C5BEU0</accession>
<feature type="compositionally biased region" description="Gly residues" evidence="1">
    <location>
        <begin position="194"/>
        <end position="205"/>
    </location>
</feature>
<feature type="region of interest" description="Disordered" evidence="1">
    <location>
        <begin position="176"/>
        <end position="205"/>
    </location>
</feature>
<proteinExistence type="predicted"/>
<dbReference type="OrthoDB" id="8635520at2"/>
<dbReference type="SMART" id="SM00347">
    <property type="entry name" value="HTH_MARR"/>
    <property type="match status" value="1"/>
</dbReference>
<dbReference type="Gene3D" id="1.10.10.10">
    <property type="entry name" value="Winged helix-like DNA-binding domain superfamily/Winged helix DNA-binding domain"/>
    <property type="match status" value="1"/>
</dbReference>
<reference evidence="3 4" key="1">
    <citation type="submission" date="2019-06" db="EMBL/GenBank/DDBJ databases">
        <title>Draft genome sequence of Miniimonas arenae KCTC 19750T isolated from sea sand.</title>
        <authorList>
            <person name="Park S.-J."/>
        </authorList>
    </citation>
    <scope>NUCLEOTIDE SEQUENCE [LARGE SCALE GENOMIC DNA]</scope>
    <source>
        <strain evidence="3 4">KCTC 19750</strain>
    </source>
</reference>
<dbReference type="GO" id="GO:0006950">
    <property type="term" value="P:response to stress"/>
    <property type="evidence" value="ECO:0007669"/>
    <property type="project" value="TreeGrafter"/>
</dbReference>
<dbReference type="InterPro" id="IPR036388">
    <property type="entry name" value="WH-like_DNA-bd_sf"/>
</dbReference>
<feature type="region of interest" description="Disordered" evidence="1">
    <location>
        <begin position="1"/>
        <end position="22"/>
    </location>
</feature>
<dbReference type="SUPFAM" id="SSF46785">
    <property type="entry name" value="Winged helix' DNA-binding domain"/>
    <property type="match status" value="1"/>
</dbReference>
<evidence type="ECO:0000256" key="1">
    <source>
        <dbReference type="SAM" id="MobiDB-lite"/>
    </source>
</evidence>
<evidence type="ECO:0000313" key="4">
    <source>
        <dbReference type="Proteomes" id="UP000313849"/>
    </source>
</evidence>
<dbReference type="InterPro" id="IPR039422">
    <property type="entry name" value="MarR/SlyA-like"/>
</dbReference>
<dbReference type="Proteomes" id="UP000313849">
    <property type="component" value="Unassembled WGS sequence"/>
</dbReference>
<dbReference type="InterPro" id="IPR036390">
    <property type="entry name" value="WH_DNA-bd_sf"/>
</dbReference>
<dbReference type="InterPro" id="IPR000835">
    <property type="entry name" value="HTH_MarR-typ"/>
</dbReference>
<dbReference type="PROSITE" id="PS50995">
    <property type="entry name" value="HTH_MARR_2"/>
    <property type="match status" value="1"/>
</dbReference>
<dbReference type="PANTHER" id="PTHR33164:SF99">
    <property type="entry name" value="MARR FAMILY REGULATORY PROTEIN"/>
    <property type="match status" value="1"/>
</dbReference>
<feature type="domain" description="HTH marR-type" evidence="2">
    <location>
        <begin position="29"/>
        <end position="164"/>
    </location>
</feature>
<protein>
    <submittedName>
        <fullName evidence="3">MarR family transcriptional regulator</fullName>
    </submittedName>
</protein>
<organism evidence="3 4">
    <name type="scientific">Miniimonas arenae</name>
    <dbReference type="NCBI Taxonomy" id="676201"/>
    <lineage>
        <taxon>Bacteria</taxon>
        <taxon>Bacillati</taxon>
        <taxon>Actinomycetota</taxon>
        <taxon>Actinomycetes</taxon>
        <taxon>Micrococcales</taxon>
        <taxon>Beutenbergiaceae</taxon>
        <taxon>Miniimonas</taxon>
    </lineage>
</organism>
<comment type="caution">
    <text evidence="3">The sequence shown here is derived from an EMBL/GenBank/DDBJ whole genome shotgun (WGS) entry which is preliminary data.</text>
</comment>
<evidence type="ECO:0000259" key="2">
    <source>
        <dbReference type="PROSITE" id="PS50995"/>
    </source>
</evidence>
<dbReference type="Pfam" id="PF12802">
    <property type="entry name" value="MarR_2"/>
    <property type="match status" value="1"/>
</dbReference>
<dbReference type="EMBL" id="VENP01000004">
    <property type="protein sequence ID" value="TNU76743.1"/>
    <property type="molecule type" value="Genomic_DNA"/>
</dbReference>
<dbReference type="PANTHER" id="PTHR33164">
    <property type="entry name" value="TRANSCRIPTIONAL REGULATOR, MARR FAMILY"/>
    <property type="match status" value="1"/>
</dbReference>
<dbReference type="GO" id="GO:0003700">
    <property type="term" value="F:DNA-binding transcription factor activity"/>
    <property type="evidence" value="ECO:0007669"/>
    <property type="project" value="InterPro"/>
</dbReference>
<dbReference type="AlphaFoldDB" id="A0A5C5BEU0"/>
<dbReference type="RefSeq" id="WP_108719117.1">
    <property type="nucleotide sequence ID" value="NZ_DAMDJA010000129.1"/>
</dbReference>
<keyword evidence="4" id="KW-1185">Reference proteome</keyword>
<gene>
    <name evidence="3" type="ORF">FH969_02385</name>
</gene>
<name>A0A5C5BEU0_9MICO</name>
<sequence length="205" mass="21179">MNTPRDGEEAPVSASGTAGEPRWLTAEQQRDWRATIVGASFLMRALSADLETASGLSMAEYELLVRLSEAPEHRVRMSELADSVAHSRSRVTHTVARLESAGLVARRPAAKDGRGVEAALTERGMRRLEEAAPGHVASVRARLVDVLSAQQLRDLGGAMRAVLEAAGIDALPGGAEGAGGEGAGTEGAWAEGAGVDGGSGRNAGC</sequence>